<gene>
    <name evidence="1" type="ORF">PMEA_00033880</name>
</gene>
<comment type="caution">
    <text evidence="1">The sequence shown here is derived from an EMBL/GenBank/DDBJ whole genome shotgun (WGS) entry which is preliminary data.</text>
</comment>
<evidence type="ECO:0000313" key="1">
    <source>
        <dbReference type="EMBL" id="CAH3161485.1"/>
    </source>
</evidence>
<dbReference type="Proteomes" id="UP001159428">
    <property type="component" value="Unassembled WGS sequence"/>
</dbReference>
<dbReference type="PANTHER" id="PTHR33845:SF1">
    <property type="entry name" value="C2H2-TYPE DOMAIN-CONTAINING PROTEIN"/>
    <property type="match status" value="1"/>
</dbReference>
<dbReference type="EMBL" id="CALNXJ010000080">
    <property type="protein sequence ID" value="CAH3161485.1"/>
    <property type="molecule type" value="Genomic_DNA"/>
</dbReference>
<accession>A0AAU9XXD6</accession>
<evidence type="ECO:0000313" key="2">
    <source>
        <dbReference type="Proteomes" id="UP001159428"/>
    </source>
</evidence>
<protein>
    <submittedName>
        <fullName evidence="1">Uncharacterized protein</fullName>
    </submittedName>
</protein>
<proteinExistence type="predicted"/>
<keyword evidence="2" id="KW-1185">Reference proteome</keyword>
<sequence length="185" mass="20834">MSSCYRLGHEISAASLYREKQSDWYGKRGLSWHISSVMSRSQSNTTEVISYAHLFDQCTQDWYVVTSILEDLLKQLKVKNPLLQKVHLRSNETGCYHNRSLVTAGRDFAKGVGVEVHSYHYSEPKSGKDICYRILCSMKSSIPAYCNEGHDVLTAVDMRDALTQRPVKGTTATMSIVDESKSTSV</sequence>
<dbReference type="PANTHER" id="PTHR33845">
    <property type="entry name" value="C2H2-TYPE DOMAIN-CONTAINING PROTEIN"/>
    <property type="match status" value="1"/>
</dbReference>
<organism evidence="1 2">
    <name type="scientific">Pocillopora meandrina</name>
    <dbReference type="NCBI Taxonomy" id="46732"/>
    <lineage>
        <taxon>Eukaryota</taxon>
        <taxon>Metazoa</taxon>
        <taxon>Cnidaria</taxon>
        <taxon>Anthozoa</taxon>
        <taxon>Hexacorallia</taxon>
        <taxon>Scleractinia</taxon>
        <taxon>Astrocoeniina</taxon>
        <taxon>Pocilloporidae</taxon>
        <taxon>Pocillopora</taxon>
    </lineage>
</organism>
<dbReference type="AlphaFoldDB" id="A0AAU9XXD6"/>
<reference evidence="1 2" key="1">
    <citation type="submission" date="2022-05" db="EMBL/GenBank/DDBJ databases">
        <authorList>
            <consortium name="Genoscope - CEA"/>
            <person name="William W."/>
        </authorList>
    </citation>
    <scope>NUCLEOTIDE SEQUENCE [LARGE SCALE GENOMIC DNA]</scope>
</reference>
<name>A0AAU9XXD6_9CNID</name>